<dbReference type="OrthoDB" id="1924112at2759"/>
<dbReference type="Proteomes" id="UP000657918">
    <property type="component" value="Chromosome 16"/>
</dbReference>
<evidence type="ECO:0000256" key="1">
    <source>
        <dbReference type="SAM" id="MobiDB-lite"/>
    </source>
</evidence>
<dbReference type="EMBL" id="JADGMS010000016">
    <property type="protein sequence ID" value="KAF9664713.1"/>
    <property type="molecule type" value="Genomic_DNA"/>
</dbReference>
<comment type="caution">
    <text evidence="2">The sequence shown here is derived from an EMBL/GenBank/DDBJ whole genome shotgun (WGS) entry which is preliminary data.</text>
</comment>
<dbReference type="PANTHER" id="PTHR36373:SF2">
    <property type="entry name" value="TPX2 CENTRAL DOMAIN-CONTAINING PROTEIN"/>
    <property type="match status" value="1"/>
</dbReference>
<dbReference type="PANTHER" id="PTHR36373">
    <property type="entry name" value="EXPRESSED PROTEIN"/>
    <property type="match status" value="1"/>
</dbReference>
<name>A0A835J976_9ROSI</name>
<feature type="compositionally biased region" description="Polar residues" evidence="1">
    <location>
        <begin position="143"/>
        <end position="154"/>
    </location>
</feature>
<dbReference type="AlphaFoldDB" id="A0A835J976"/>
<gene>
    <name evidence="2" type="ORF">SADUNF_Sadunf16G0046800</name>
</gene>
<organism evidence="2 3">
    <name type="scientific">Salix dunnii</name>
    <dbReference type="NCBI Taxonomy" id="1413687"/>
    <lineage>
        <taxon>Eukaryota</taxon>
        <taxon>Viridiplantae</taxon>
        <taxon>Streptophyta</taxon>
        <taxon>Embryophyta</taxon>
        <taxon>Tracheophyta</taxon>
        <taxon>Spermatophyta</taxon>
        <taxon>Magnoliopsida</taxon>
        <taxon>eudicotyledons</taxon>
        <taxon>Gunneridae</taxon>
        <taxon>Pentapetalae</taxon>
        <taxon>rosids</taxon>
        <taxon>fabids</taxon>
        <taxon>Malpighiales</taxon>
        <taxon>Salicaceae</taxon>
        <taxon>Saliceae</taxon>
        <taxon>Salix</taxon>
    </lineage>
</organism>
<evidence type="ECO:0000313" key="2">
    <source>
        <dbReference type="EMBL" id="KAF9664713.1"/>
    </source>
</evidence>
<proteinExistence type="predicted"/>
<accession>A0A835J976</accession>
<reference evidence="2 3" key="1">
    <citation type="submission" date="2020-10" db="EMBL/GenBank/DDBJ databases">
        <title>Plant Genome Project.</title>
        <authorList>
            <person name="Zhang R.-G."/>
        </authorList>
    </citation>
    <scope>NUCLEOTIDE SEQUENCE [LARGE SCALE GENOMIC DNA]</scope>
    <source>
        <strain evidence="2">FAFU-HL-1</strain>
        <tissue evidence="2">Leaf</tissue>
    </source>
</reference>
<feature type="region of interest" description="Disordered" evidence="1">
    <location>
        <begin position="134"/>
        <end position="154"/>
    </location>
</feature>
<keyword evidence="3" id="KW-1185">Reference proteome</keyword>
<sequence>MEPEVIDWDNIDSVFIEDDTYENFNAPKWVDFSASPAQPVDDDAWFCKPGCKHPKTVEDYVRSKRGSKVKFLKSATISEMLPFRERNRRDAKLKKAEILKSVHSFREDCENKSPNLSNINNLSKKLEIRLSEAKEQGDEDLHASSTKAKPRTTFSSRNLLGGKEVLSQITEFCFELKGLAKKRTIKRSTKKVSSGVLSEMAREKEGMPLLAVKRRQAV</sequence>
<evidence type="ECO:0000313" key="3">
    <source>
        <dbReference type="Proteomes" id="UP000657918"/>
    </source>
</evidence>
<protein>
    <submittedName>
        <fullName evidence="2">Uncharacterized protein</fullName>
    </submittedName>
</protein>